<proteinExistence type="predicted"/>
<dbReference type="AlphaFoldDB" id="A0A2T1LS16"/>
<name>A0A2T1LS16_9CHRO</name>
<dbReference type="EMBL" id="PXOH01000039">
    <property type="protein sequence ID" value="PSF32120.1"/>
    <property type="molecule type" value="Genomic_DNA"/>
</dbReference>
<dbReference type="Proteomes" id="UP000239001">
    <property type="component" value="Unassembled WGS sequence"/>
</dbReference>
<dbReference type="OrthoDB" id="530035at2"/>
<keyword evidence="2" id="KW-1185">Reference proteome</keyword>
<evidence type="ECO:0000313" key="1">
    <source>
        <dbReference type="EMBL" id="PSF32120.1"/>
    </source>
</evidence>
<accession>A0A2T1LS16</accession>
<comment type="caution">
    <text evidence="1">The sequence shown here is derived from an EMBL/GenBank/DDBJ whole genome shotgun (WGS) entry which is preliminary data.</text>
</comment>
<sequence length="136" mass="15504">MQRGLVWLPLLAIFIGLAWSGWNEYQKVEAYRLWAQGFENAKYDILSVLGIQDQEITFGTPRRQGLIERQTFSLNDIAGIRLLVNDQIVDLANLPNKGQAIIEFLGKAQTTSYKIPFTDIELAAKWTDYLQKKLAS</sequence>
<gene>
    <name evidence="1" type="ORF">C7H19_22005</name>
</gene>
<protein>
    <submittedName>
        <fullName evidence="1">Uncharacterized protein</fullName>
    </submittedName>
</protein>
<organism evidence="1 2">
    <name type="scientific">Aphanothece hegewaldii CCALA 016</name>
    <dbReference type="NCBI Taxonomy" id="2107694"/>
    <lineage>
        <taxon>Bacteria</taxon>
        <taxon>Bacillati</taxon>
        <taxon>Cyanobacteriota</taxon>
        <taxon>Cyanophyceae</taxon>
        <taxon>Oscillatoriophycideae</taxon>
        <taxon>Chroococcales</taxon>
        <taxon>Aphanothecaceae</taxon>
        <taxon>Aphanothece</taxon>
    </lineage>
</organism>
<reference evidence="1 2" key="1">
    <citation type="submission" date="2018-03" db="EMBL/GenBank/DDBJ databases">
        <title>The ancient ancestry and fast evolution of plastids.</title>
        <authorList>
            <person name="Moore K.R."/>
            <person name="Magnabosco C."/>
            <person name="Momper L."/>
            <person name="Gold D.A."/>
            <person name="Bosak T."/>
            <person name="Fournier G.P."/>
        </authorList>
    </citation>
    <scope>NUCLEOTIDE SEQUENCE [LARGE SCALE GENOMIC DNA]</scope>
    <source>
        <strain evidence="1 2">CCALA 016</strain>
    </source>
</reference>
<dbReference type="RefSeq" id="WP_106459066.1">
    <property type="nucleotide sequence ID" value="NZ_PXOH01000039.1"/>
</dbReference>
<reference evidence="1 2" key="2">
    <citation type="submission" date="2018-03" db="EMBL/GenBank/DDBJ databases">
        <authorList>
            <person name="Keele B.F."/>
        </authorList>
    </citation>
    <scope>NUCLEOTIDE SEQUENCE [LARGE SCALE GENOMIC DNA]</scope>
    <source>
        <strain evidence="1 2">CCALA 016</strain>
    </source>
</reference>
<evidence type="ECO:0000313" key="2">
    <source>
        <dbReference type="Proteomes" id="UP000239001"/>
    </source>
</evidence>